<dbReference type="InterPro" id="IPR016188">
    <property type="entry name" value="PurM-like_N"/>
</dbReference>
<evidence type="ECO:0000256" key="5">
    <source>
        <dbReference type="ARBA" id="ARBA00033093"/>
    </source>
</evidence>
<keyword evidence="10" id="KW-1185">Reference proteome</keyword>
<feature type="domain" description="PurM-like C-terminal" evidence="8">
    <location>
        <begin position="120"/>
        <end position="285"/>
    </location>
</feature>
<feature type="non-terminal residue" evidence="9">
    <location>
        <position position="301"/>
    </location>
</feature>
<dbReference type="PANTHER" id="PTHR10520:SF12">
    <property type="entry name" value="TRIFUNCTIONAL PURINE BIOSYNTHETIC PROTEIN ADENOSINE-3"/>
    <property type="match status" value="1"/>
</dbReference>
<evidence type="ECO:0000256" key="6">
    <source>
        <dbReference type="ARBA" id="ARBA00049057"/>
    </source>
</evidence>
<comment type="catalytic activity">
    <reaction evidence="6">
        <text>2-formamido-N(1)-(5-O-phospho-beta-D-ribosyl)acetamidine + ATP = 5-amino-1-(5-phospho-beta-D-ribosyl)imidazole + ADP + phosphate + H(+)</text>
        <dbReference type="Rhea" id="RHEA:23032"/>
        <dbReference type="ChEBI" id="CHEBI:15378"/>
        <dbReference type="ChEBI" id="CHEBI:30616"/>
        <dbReference type="ChEBI" id="CHEBI:43474"/>
        <dbReference type="ChEBI" id="CHEBI:137981"/>
        <dbReference type="ChEBI" id="CHEBI:147287"/>
        <dbReference type="ChEBI" id="CHEBI:456216"/>
        <dbReference type="EC" id="6.3.3.1"/>
    </reaction>
</comment>
<proteinExistence type="inferred from homology"/>
<comment type="similarity">
    <text evidence="1">Belongs to the AIR synthase family.</text>
</comment>
<evidence type="ECO:0000313" key="10">
    <source>
        <dbReference type="Proteomes" id="UP001196980"/>
    </source>
</evidence>
<gene>
    <name evidence="9" type="ORF">HWQ67_18915</name>
</gene>
<evidence type="ECO:0000259" key="8">
    <source>
        <dbReference type="Pfam" id="PF02769"/>
    </source>
</evidence>
<dbReference type="Proteomes" id="UP001196980">
    <property type="component" value="Unassembled WGS sequence"/>
</dbReference>
<dbReference type="EMBL" id="JABXWD010000713">
    <property type="protein sequence ID" value="MBV6343643.1"/>
    <property type="molecule type" value="Genomic_DNA"/>
</dbReference>
<organism evidence="9 10">
    <name type="scientific">Candidatus Magnetobacterium casense</name>
    <dbReference type="NCBI Taxonomy" id="1455061"/>
    <lineage>
        <taxon>Bacteria</taxon>
        <taxon>Pseudomonadati</taxon>
        <taxon>Nitrospirota</taxon>
        <taxon>Thermodesulfovibrionia</taxon>
        <taxon>Thermodesulfovibrionales</taxon>
        <taxon>Candidatus Magnetobacteriaceae</taxon>
        <taxon>Candidatus Magnetobacterium</taxon>
    </lineage>
</organism>
<accession>A0ABS6S595</accession>
<protein>
    <recommendedName>
        <fullName evidence="2">Phosphoribosylformylglycinamidine cyclo-ligase</fullName>
    </recommendedName>
    <alternativeName>
        <fullName evidence="4">AIR synthase</fullName>
    </alternativeName>
    <alternativeName>
        <fullName evidence="5">AIRS</fullName>
    </alternativeName>
    <alternativeName>
        <fullName evidence="3">Phosphoribosyl-aminoimidazole synthetase</fullName>
    </alternativeName>
</protein>
<name>A0ABS6S595_9BACT</name>
<dbReference type="Pfam" id="PF00586">
    <property type="entry name" value="AIRS"/>
    <property type="match status" value="1"/>
</dbReference>
<dbReference type="Pfam" id="PF02769">
    <property type="entry name" value="AIRS_C"/>
    <property type="match status" value="1"/>
</dbReference>
<feature type="domain" description="PurM-like N-terminal" evidence="7">
    <location>
        <begin position="18"/>
        <end position="104"/>
    </location>
</feature>
<reference evidence="9 10" key="1">
    <citation type="journal article" date="2020" name="J Geophys Res Biogeosci">
        <title>Magnetotaxis as an Adaptation to Enable Bacterial Shuttling of Microbial Sulfur and Sulfur Cycling Across Aquatic Oxic#Anoxic Interfaces.</title>
        <authorList>
            <person name="Li J."/>
            <person name="Liu P."/>
            <person name="Wang J."/>
            <person name="Roberts A.P."/>
            <person name="Pan Y."/>
        </authorList>
    </citation>
    <scope>NUCLEOTIDE SEQUENCE [LARGE SCALE GENOMIC DNA]</scope>
    <source>
        <strain evidence="9 10">MYR-1_YQ</strain>
    </source>
</reference>
<dbReference type="InterPro" id="IPR004733">
    <property type="entry name" value="PurM_cligase"/>
</dbReference>
<evidence type="ECO:0000313" key="9">
    <source>
        <dbReference type="EMBL" id="MBV6343643.1"/>
    </source>
</evidence>
<comment type="caution">
    <text evidence="9">The sequence shown here is derived from an EMBL/GenBank/DDBJ whole genome shotgun (WGS) entry which is preliminary data.</text>
</comment>
<dbReference type="InterPro" id="IPR010918">
    <property type="entry name" value="PurM-like_C_dom"/>
</dbReference>
<evidence type="ECO:0000256" key="1">
    <source>
        <dbReference type="ARBA" id="ARBA00010280"/>
    </source>
</evidence>
<dbReference type="RefSeq" id="WP_218254260.1">
    <property type="nucleotide sequence ID" value="NZ_JABXWD010000713.1"/>
</dbReference>
<evidence type="ECO:0000256" key="2">
    <source>
        <dbReference type="ARBA" id="ARBA00020367"/>
    </source>
</evidence>
<dbReference type="PANTHER" id="PTHR10520">
    <property type="entry name" value="TRIFUNCTIONAL PURINE BIOSYNTHETIC PROTEIN ADENOSINE-3-RELATED"/>
    <property type="match status" value="1"/>
</dbReference>
<sequence length="301" mass="33318">MLQLAIELEALAGLTFYDHVAQCNVAMAVNDMVTLGPLPFCYSQYLAAGSSDWFKNEKRWRDLVKGTKQACILARCVWGGGETPTLRDIIMPGAVDLAGATVGFVQSEERLIRPDRIMSDDAIVIIESSGIHANGLTLAREIAKKLPDGFLTRLSDGRTYGETLLDPTRIYVPIVEDCQNSGVHIHYAVNVTGHGWRKIMRARQSFTYVIDVLPRQLPIFDFIQEHGPVDDREAYGNLNMGAGFVLFVPQSDLSNVWDVLESYDAPDRFGAVIAGHVENGPKKVVIKPKRIEFLGSELGVR</sequence>
<evidence type="ECO:0000256" key="3">
    <source>
        <dbReference type="ARBA" id="ARBA00031908"/>
    </source>
</evidence>
<evidence type="ECO:0000259" key="7">
    <source>
        <dbReference type="Pfam" id="PF00586"/>
    </source>
</evidence>
<evidence type="ECO:0000256" key="4">
    <source>
        <dbReference type="ARBA" id="ARBA00032931"/>
    </source>
</evidence>